<gene>
    <name evidence="1" type="ORF">PACLA_8A057556</name>
</gene>
<keyword evidence="2" id="KW-1185">Reference proteome</keyword>
<dbReference type="EMBL" id="CACRXK020019213">
    <property type="protein sequence ID" value="CAB4033391.1"/>
    <property type="molecule type" value="Genomic_DNA"/>
</dbReference>
<dbReference type="AlphaFoldDB" id="A0A6S7JQX2"/>
<reference evidence="1" key="1">
    <citation type="submission" date="2020-04" db="EMBL/GenBank/DDBJ databases">
        <authorList>
            <person name="Alioto T."/>
            <person name="Alioto T."/>
            <person name="Gomez Garrido J."/>
        </authorList>
    </citation>
    <scope>NUCLEOTIDE SEQUENCE</scope>
    <source>
        <strain evidence="1">A484AB</strain>
    </source>
</reference>
<dbReference type="Proteomes" id="UP001152795">
    <property type="component" value="Unassembled WGS sequence"/>
</dbReference>
<feature type="non-terminal residue" evidence="1">
    <location>
        <position position="184"/>
    </location>
</feature>
<accession>A0A6S7JQX2</accession>
<protein>
    <submittedName>
        <fullName evidence="1">Uncharacterized protein</fullName>
    </submittedName>
</protein>
<dbReference type="OrthoDB" id="5983224at2759"/>
<comment type="caution">
    <text evidence="1">The sequence shown here is derived from an EMBL/GenBank/DDBJ whole genome shotgun (WGS) entry which is preliminary data.</text>
</comment>
<organism evidence="1 2">
    <name type="scientific">Paramuricea clavata</name>
    <name type="common">Red gorgonian</name>
    <name type="synonym">Violescent sea-whip</name>
    <dbReference type="NCBI Taxonomy" id="317549"/>
    <lineage>
        <taxon>Eukaryota</taxon>
        <taxon>Metazoa</taxon>
        <taxon>Cnidaria</taxon>
        <taxon>Anthozoa</taxon>
        <taxon>Octocorallia</taxon>
        <taxon>Malacalcyonacea</taxon>
        <taxon>Plexauridae</taxon>
        <taxon>Paramuricea</taxon>
    </lineage>
</organism>
<proteinExistence type="predicted"/>
<evidence type="ECO:0000313" key="1">
    <source>
        <dbReference type="EMBL" id="CAB4033391.1"/>
    </source>
</evidence>
<evidence type="ECO:0000313" key="2">
    <source>
        <dbReference type="Proteomes" id="UP001152795"/>
    </source>
</evidence>
<sequence>MQITIDKAKVDIDKLKQENESLYSVIEKISPQRKFEDKGKCITEVGKWQQERKLKTLETRVEQALWFSESFGLKLDTVKLVDHLGKPYFLSFGEKGRKSYKDLPTEEQQKIQETLHIMDKFCISDASYHELSCCPGGDELPRSYLIKQCKQDLNKLVHIERTPGEANGAALNFQDELRVVIEGM</sequence>
<name>A0A6S7JQX2_PARCT</name>